<accession>A0A510G998</accession>
<name>A0A510G998_9RICK</name>
<evidence type="ECO:0000313" key="2">
    <source>
        <dbReference type="EMBL" id="BBJ32493.1"/>
    </source>
</evidence>
<reference evidence="2 3" key="1">
    <citation type="submission" date="2019-04" db="EMBL/GenBank/DDBJ databases">
        <title>Draft genome sequence of Rickettsia asiatica Maytaro1284.</title>
        <authorList>
            <person name="Thu M."/>
            <person name="Qiu Y."/>
            <person name="Nakao R."/>
        </authorList>
    </citation>
    <scope>NUCLEOTIDE SEQUENCE [LARGE SCALE GENOMIC DNA]</scope>
    <source>
        <strain evidence="2 3">Maytaro1284</strain>
        <plasmid evidence="2 3">pRA1</plasmid>
    </source>
</reference>
<evidence type="ECO:0000313" key="3">
    <source>
        <dbReference type="Proteomes" id="UP000321183"/>
    </source>
</evidence>
<gene>
    <name evidence="2" type="ORF">RAS_p890</name>
</gene>
<dbReference type="Proteomes" id="UP000321183">
    <property type="component" value="Plasmid pRA1"/>
</dbReference>
<geneLocation type="plasmid" evidence="2 3">
    <name>pRA1</name>
</geneLocation>
<organism evidence="2 3">
    <name type="scientific">Rickettsia asiatica</name>
    <dbReference type="NCBI Taxonomy" id="238800"/>
    <lineage>
        <taxon>Bacteria</taxon>
        <taxon>Pseudomonadati</taxon>
        <taxon>Pseudomonadota</taxon>
        <taxon>Alphaproteobacteria</taxon>
        <taxon>Rickettsiales</taxon>
        <taxon>Rickettsiaceae</taxon>
        <taxon>Rickettsieae</taxon>
        <taxon>Rickettsia</taxon>
        <taxon>spotted fever group</taxon>
    </lineage>
</organism>
<dbReference type="AlphaFoldDB" id="A0A510G998"/>
<dbReference type="EMBL" id="AP019564">
    <property type="protein sequence ID" value="BBJ32493.1"/>
    <property type="molecule type" value="Genomic_DNA"/>
</dbReference>
<dbReference type="RefSeq" id="WP_172616186.1">
    <property type="nucleotide sequence ID" value="NZ_AP019564.1"/>
</dbReference>
<feature type="compositionally biased region" description="Polar residues" evidence="1">
    <location>
        <begin position="1"/>
        <end position="24"/>
    </location>
</feature>
<keyword evidence="3" id="KW-1185">Reference proteome</keyword>
<protein>
    <submittedName>
        <fullName evidence="2">Uncharacterized protein</fullName>
    </submittedName>
</protein>
<keyword evidence="2" id="KW-0614">Plasmid</keyword>
<feature type="region of interest" description="Disordered" evidence="1">
    <location>
        <begin position="1"/>
        <end position="27"/>
    </location>
</feature>
<dbReference type="KEGG" id="ras:RAS_p890"/>
<proteinExistence type="predicted"/>
<sequence length="51" mass="5890">MKSQSSQAIQHSEVSNVKASSNISYKKRREELNELVKRHIEVKKQAHKNKG</sequence>
<evidence type="ECO:0000256" key="1">
    <source>
        <dbReference type="SAM" id="MobiDB-lite"/>
    </source>
</evidence>